<reference evidence="2" key="1">
    <citation type="submission" date="2020-04" db="EMBL/GenBank/DDBJ databases">
        <title>Draft genome resource of the tomato pathogen Pseudocercospora fuligena.</title>
        <authorList>
            <person name="Zaccaron A."/>
        </authorList>
    </citation>
    <scope>NUCLEOTIDE SEQUENCE</scope>
    <source>
        <strain evidence="2">PF001</strain>
    </source>
</reference>
<evidence type="ECO:0000313" key="2">
    <source>
        <dbReference type="EMBL" id="KAF7194839.1"/>
    </source>
</evidence>
<dbReference type="OrthoDB" id="3634152at2759"/>
<evidence type="ECO:0000256" key="1">
    <source>
        <dbReference type="SAM" id="MobiDB-lite"/>
    </source>
</evidence>
<protein>
    <submittedName>
        <fullName evidence="2">Uncharacterized protein</fullName>
    </submittedName>
</protein>
<dbReference type="EMBL" id="JABCIY010000052">
    <property type="protein sequence ID" value="KAF7194839.1"/>
    <property type="molecule type" value="Genomic_DNA"/>
</dbReference>
<sequence length="99" mass="11340">MPQNYDPHRTFNNSTGYTEAQERSSVAAPQIKPAPALPGTMAARQQEFPRGRSGTGNFKHKADSPSFAKRFMSSFKNMFKRDLVCEGEFERIEERHWSE</sequence>
<gene>
    <name evidence="2" type="ORF">HII31_03860</name>
</gene>
<organism evidence="2 3">
    <name type="scientific">Pseudocercospora fuligena</name>
    <dbReference type="NCBI Taxonomy" id="685502"/>
    <lineage>
        <taxon>Eukaryota</taxon>
        <taxon>Fungi</taxon>
        <taxon>Dikarya</taxon>
        <taxon>Ascomycota</taxon>
        <taxon>Pezizomycotina</taxon>
        <taxon>Dothideomycetes</taxon>
        <taxon>Dothideomycetidae</taxon>
        <taxon>Mycosphaerellales</taxon>
        <taxon>Mycosphaerellaceae</taxon>
        <taxon>Pseudocercospora</taxon>
    </lineage>
</organism>
<accession>A0A8H6RPK1</accession>
<name>A0A8H6RPK1_9PEZI</name>
<dbReference type="AlphaFoldDB" id="A0A8H6RPK1"/>
<keyword evidence="3" id="KW-1185">Reference proteome</keyword>
<evidence type="ECO:0000313" key="3">
    <source>
        <dbReference type="Proteomes" id="UP000660729"/>
    </source>
</evidence>
<dbReference type="Proteomes" id="UP000660729">
    <property type="component" value="Unassembled WGS sequence"/>
</dbReference>
<proteinExistence type="predicted"/>
<feature type="region of interest" description="Disordered" evidence="1">
    <location>
        <begin position="1"/>
        <end position="63"/>
    </location>
</feature>
<comment type="caution">
    <text evidence="2">The sequence shown here is derived from an EMBL/GenBank/DDBJ whole genome shotgun (WGS) entry which is preliminary data.</text>
</comment>